<evidence type="ECO:0000256" key="2">
    <source>
        <dbReference type="ARBA" id="ARBA00007357"/>
    </source>
</evidence>
<accession>A0A850R036</accession>
<dbReference type="Gene3D" id="3.40.390.10">
    <property type="entry name" value="Collagenase (Catalytic Domain)"/>
    <property type="match status" value="1"/>
</dbReference>
<name>A0A850R036_9LACO</name>
<dbReference type="InterPro" id="IPR008753">
    <property type="entry name" value="Peptidase_M13_N"/>
</dbReference>
<keyword evidence="6" id="KW-0862">Zinc</keyword>
<dbReference type="PANTHER" id="PTHR11733">
    <property type="entry name" value="ZINC METALLOPROTEASE FAMILY M13 NEPRILYSIN-RELATED"/>
    <property type="match status" value="1"/>
</dbReference>
<feature type="domain" description="Peptidase M13 C-terminal" evidence="8">
    <location>
        <begin position="454"/>
        <end position="644"/>
    </location>
</feature>
<dbReference type="PRINTS" id="PR00786">
    <property type="entry name" value="NEPRILYSIN"/>
</dbReference>
<dbReference type="InterPro" id="IPR024079">
    <property type="entry name" value="MetalloPept_cat_dom_sf"/>
</dbReference>
<dbReference type="GO" id="GO:0046872">
    <property type="term" value="F:metal ion binding"/>
    <property type="evidence" value="ECO:0007669"/>
    <property type="project" value="UniProtKB-KW"/>
</dbReference>
<evidence type="ECO:0000256" key="1">
    <source>
        <dbReference type="ARBA" id="ARBA00001947"/>
    </source>
</evidence>
<keyword evidence="4" id="KW-0479">Metal-binding</keyword>
<dbReference type="CDD" id="cd08662">
    <property type="entry name" value="M13"/>
    <property type="match status" value="1"/>
</dbReference>
<dbReference type="InterPro" id="IPR018497">
    <property type="entry name" value="Peptidase_M13_C"/>
</dbReference>
<dbReference type="Pfam" id="PF01431">
    <property type="entry name" value="Peptidase_M13"/>
    <property type="match status" value="1"/>
</dbReference>
<dbReference type="AlphaFoldDB" id="A0A850R036"/>
<dbReference type="InterPro" id="IPR000718">
    <property type="entry name" value="Peptidase_M13"/>
</dbReference>
<comment type="similarity">
    <text evidence="2">Belongs to the peptidase M13 family.</text>
</comment>
<proteinExistence type="inferred from homology"/>
<dbReference type="RefSeq" id="WP_176942570.1">
    <property type="nucleotide sequence ID" value="NZ_JABZEC010000003.1"/>
</dbReference>
<dbReference type="Pfam" id="PF05649">
    <property type="entry name" value="Peptidase_M13_N"/>
    <property type="match status" value="1"/>
</dbReference>
<dbReference type="Gene3D" id="1.10.1380.10">
    <property type="entry name" value="Neutral endopeptidase , domain2"/>
    <property type="match status" value="1"/>
</dbReference>
<dbReference type="GO" id="GO:0005886">
    <property type="term" value="C:plasma membrane"/>
    <property type="evidence" value="ECO:0007669"/>
    <property type="project" value="TreeGrafter"/>
</dbReference>
<dbReference type="InterPro" id="IPR042089">
    <property type="entry name" value="Peptidase_M13_dom_2"/>
</dbReference>
<dbReference type="GO" id="GO:0016485">
    <property type="term" value="P:protein processing"/>
    <property type="evidence" value="ECO:0007669"/>
    <property type="project" value="TreeGrafter"/>
</dbReference>
<evidence type="ECO:0000256" key="7">
    <source>
        <dbReference type="ARBA" id="ARBA00023049"/>
    </source>
</evidence>
<organism evidence="10 11">
    <name type="scientific">Bombilactobacillus apium</name>
    <dbReference type="NCBI Taxonomy" id="2675299"/>
    <lineage>
        <taxon>Bacteria</taxon>
        <taxon>Bacillati</taxon>
        <taxon>Bacillota</taxon>
        <taxon>Bacilli</taxon>
        <taxon>Lactobacillales</taxon>
        <taxon>Lactobacillaceae</taxon>
        <taxon>Bombilactobacillus</taxon>
    </lineage>
</organism>
<keyword evidence="5" id="KW-0378">Hydrolase</keyword>
<keyword evidence="3" id="KW-0645">Protease</keyword>
<dbReference type="EMBL" id="JABZEC010000003">
    <property type="protein sequence ID" value="NVY96409.1"/>
    <property type="molecule type" value="Genomic_DNA"/>
</dbReference>
<comment type="cofactor">
    <cofactor evidence="1">
        <name>Zn(2+)</name>
        <dbReference type="ChEBI" id="CHEBI:29105"/>
    </cofactor>
</comment>
<protein>
    <submittedName>
        <fullName evidence="10">M13 family peptidase</fullName>
    </submittedName>
</protein>
<dbReference type="SUPFAM" id="SSF55486">
    <property type="entry name" value="Metalloproteases ('zincins'), catalytic domain"/>
    <property type="match status" value="1"/>
</dbReference>
<evidence type="ECO:0000256" key="5">
    <source>
        <dbReference type="ARBA" id="ARBA00022801"/>
    </source>
</evidence>
<comment type="caution">
    <text evidence="10">The sequence shown here is derived from an EMBL/GenBank/DDBJ whole genome shotgun (WGS) entry which is preliminary data.</text>
</comment>
<evidence type="ECO:0000259" key="8">
    <source>
        <dbReference type="Pfam" id="PF01431"/>
    </source>
</evidence>
<gene>
    <name evidence="10" type="ORF">HU830_04385</name>
</gene>
<sequence length="647" mass="72770">MQKAQVAGGVGDNAQAQVKSYQDNLYLAVNGKWLETAEIPADRSSIGSFRTLDLGVEKQLMADFAAFASGDKEIPNALLAQAVALYRIASDISRRDQAGFTPAQKQYDVIKQTNTWEQYLTQLPQWLASAYPLPFGVNVEADMKDTQHHKLYLSAPSLILPDTTYYAADNEQGPQLLALYRKLGIQLLQKAGETATQATQLLDLALQFDQSLVKYVKSAEEHADYVKEYNPQTMTDFAAQGGEIDFATLLDGLVQTSVEEVIVTEPRYYAAFKQLVNKQTYPQVQAWTLVQYVFSVSSYLSQELRQIAGQYSLALSGVQELRSPIKQAYSITNQMFSEPIGQYYGQTYFGAQAKADVERMIHKMIAVYEQRIENNTWLGTATKQEAIKKLQHIILKIGYPEEVEAVYHQLKVDPQADLLTNIQQLQQVLLDDRWASYQKPVDRKRWDMPGHLVNACYDSLCNDVTFPAAILQAPFYSLEQSSSENYGGIGAVIAHEISHGFDNNGSHFDEYGNLNDWWTPEDYATFEKLTQAMVDEFDGLSVHGGQVNGKLTVSENVADAGGLSCALEAVKSEADVDLRAFFINWARVWQVKMQPKYGQMLLKIDVHAPDCFRANVQAQNMDDFYPTFKVTENDGMWLAPEKRVNIW</sequence>
<feature type="domain" description="Peptidase M13 N-terminal" evidence="9">
    <location>
        <begin position="22"/>
        <end position="400"/>
    </location>
</feature>
<evidence type="ECO:0000256" key="6">
    <source>
        <dbReference type="ARBA" id="ARBA00022833"/>
    </source>
</evidence>
<evidence type="ECO:0000259" key="9">
    <source>
        <dbReference type="Pfam" id="PF05649"/>
    </source>
</evidence>
<keyword evidence="7" id="KW-0482">Metalloprotease</keyword>
<evidence type="ECO:0000313" key="10">
    <source>
        <dbReference type="EMBL" id="NVY96409.1"/>
    </source>
</evidence>
<dbReference type="PROSITE" id="PS51885">
    <property type="entry name" value="NEPRILYSIN"/>
    <property type="match status" value="1"/>
</dbReference>
<keyword evidence="11" id="KW-1185">Reference proteome</keyword>
<evidence type="ECO:0000313" key="11">
    <source>
        <dbReference type="Proteomes" id="UP000563523"/>
    </source>
</evidence>
<evidence type="ECO:0000256" key="4">
    <source>
        <dbReference type="ARBA" id="ARBA00022723"/>
    </source>
</evidence>
<dbReference type="GO" id="GO:0004222">
    <property type="term" value="F:metalloendopeptidase activity"/>
    <property type="evidence" value="ECO:0007669"/>
    <property type="project" value="InterPro"/>
</dbReference>
<dbReference type="PANTHER" id="PTHR11733:SF167">
    <property type="entry name" value="FI17812P1-RELATED"/>
    <property type="match status" value="1"/>
</dbReference>
<reference evidence="10 11" key="1">
    <citation type="submission" date="2020-06" db="EMBL/GenBank/DDBJ databases">
        <authorList>
            <person name="Kang J."/>
        </authorList>
    </citation>
    <scope>NUCLEOTIDE SEQUENCE [LARGE SCALE GENOMIC DNA]</scope>
    <source>
        <strain evidence="10 11">DCY120</strain>
    </source>
</reference>
<dbReference type="Proteomes" id="UP000563523">
    <property type="component" value="Unassembled WGS sequence"/>
</dbReference>
<evidence type="ECO:0000256" key="3">
    <source>
        <dbReference type="ARBA" id="ARBA00022670"/>
    </source>
</evidence>